<evidence type="ECO:0000256" key="1">
    <source>
        <dbReference type="ARBA" id="ARBA00001974"/>
    </source>
</evidence>
<dbReference type="Pfam" id="PF00441">
    <property type="entry name" value="Acyl-CoA_dh_1"/>
    <property type="match status" value="1"/>
</dbReference>
<dbReference type="InterPro" id="IPR036250">
    <property type="entry name" value="AcylCo_DH-like_C"/>
</dbReference>
<dbReference type="InterPro" id="IPR037069">
    <property type="entry name" value="AcylCoA_DH/ox_N_sf"/>
</dbReference>
<comment type="similarity">
    <text evidence="2">Belongs to the acyl-CoA dehydrogenase family.</text>
</comment>
<dbReference type="Gene3D" id="1.10.540.10">
    <property type="entry name" value="Acyl-CoA dehydrogenase/oxidase, N-terminal domain"/>
    <property type="match status" value="1"/>
</dbReference>
<evidence type="ECO:0000256" key="4">
    <source>
        <dbReference type="ARBA" id="ARBA00022827"/>
    </source>
</evidence>
<dbReference type="GO" id="GO:0003995">
    <property type="term" value="F:acyl-CoA dehydrogenase activity"/>
    <property type="evidence" value="ECO:0007669"/>
    <property type="project" value="TreeGrafter"/>
</dbReference>
<dbReference type="SUPFAM" id="SSF47203">
    <property type="entry name" value="Acyl-CoA dehydrogenase C-terminal domain-like"/>
    <property type="match status" value="1"/>
</dbReference>
<gene>
    <name evidence="6" type="ORF">EAH89_09815</name>
</gene>
<dbReference type="GO" id="GO:0050660">
    <property type="term" value="F:flavin adenine dinucleotide binding"/>
    <property type="evidence" value="ECO:0007669"/>
    <property type="project" value="InterPro"/>
</dbReference>
<evidence type="ECO:0000313" key="7">
    <source>
        <dbReference type="Proteomes" id="UP000317078"/>
    </source>
</evidence>
<comment type="cofactor">
    <cofactor evidence="1">
        <name>FAD</name>
        <dbReference type="ChEBI" id="CHEBI:57692"/>
    </cofactor>
</comment>
<dbReference type="PIRSF" id="PIRSF016578">
    <property type="entry name" value="HsaA"/>
    <property type="match status" value="1"/>
</dbReference>
<accession>A0A502G6K5</accession>
<keyword evidence="4" id="KW-0274">FAD</keyword>
<protein>
    <submittedName>
        <fullName evidence="6">Acyl-CoA dehydrogenase</fullName>
    </submittedName>
</protein>
<keyword evidence="3" id="KW-0285">Flavoprotein</keyword>
<keyword evidence="7" id="KW-1185">Reference proteome</keyword>
<dbReference type="SUPFAM" id="SSF56645">
    <property type="entry name" value="Acyl-CoA dehydrogenase NM domain-like"/>
    <property type="match status" value="1"/>
</dbReference>
<dbReference type="InterPro" id="IPR046373">
    <property type="entry name" value="Acyl-CoA_Oxase/DH_mid-dom_sf"/>
</dbReference>
<dbReference type="Gene3D" id="1.20.140.10">
    <property type="entry name" value="Butyryl-CoA Dehydrogenase, subunit A, domain 3"/>
    <property type="match status" value="1"/>
</dbReference>
<dbReference type="PANTHER" id="PTHR43884:SF12">
    <property type="entry name" value="ISOVALERYL-COA DEHYDROGENASE, MITOCHONDRIAL-RELATED"/>
    <property type="match status" value="1"/>
</dbReference>
<feature type="domain" description="Acyl-CoA dehydrogenase/oxidase C-terminal" evidence="5">
    <location>
        <begin position="227"/>
        <end position="347"/>
    </location>
</feature>
<dbReference type="Gene3D" id="2.40.110.10">
    <property type="entry name" value="Butyryl-CoA Dehydrogenase, subunit A, domain 2"/>
    <property type="match status" value="1"/>
</dbReference>
<evidence type="ECO:0000256" key="3">
    <source>
        <dbReference type="ARBA" id="ARBA00022630"/>
    </source>
</evidence>
<comment type="caution">
    <text evidence="6">The sequence shown here is derived from an EMBL/GenBank/DDBJ whole genome shotgun (WGS) entry which is preliminary data.</text>
</comment>
<name>A0A502G6K5_9PROT</name>
<dbReference type="AlphaFoldDB" id="A0A502G6K5"/>
<reference evidence="6 7" key="1">
    <citation type="journal article" date="2019" name="Environ. Microbiol.">
        <title>Species interactions and distinct microbial communities in high Arctic permafrost affected cryosols are associated with the CH4 and CO2 gas fluxes.</title>
        <authorList>
            <person name="Altshuler I."/>
            <person name="Hamel J."/>
            <person name="Turney S."/>
            <person name="Magnuson E."/>
            <person name="Levesque R."/>
            <person name="Greer C."/>
            <person name="Whyte L.G."/>
        </authorList>
    </citation>
    <scope>NUCLEOTIDE SEQUENCE [LARGE SCALE GENOMIC DNA]</scope>
    <source>
        <strain evidence="6 7">S9.3B</strain>
    </source>
</reference>
<dbReference type="PANTHER" id="PTHR43884">
    <property type="entry name" value="ACYL-COA DEHYDROGENASE"/>
    <property type="match status" value="1"/>
</dbReference>
<dbReference type="OrthoDB" id="2986495at2"/>
<proteinExistence type="inferred from homology"/>
<evidence type="ECO:0000313" key="6">
    <source>
        <dbReference type="EMBL" id="TPG57717.1"/>
    </source>
</evidence>
<dbReference type="InterPro" id="IPR009100">
    <property type="entry name" value="AcylCoA_DH/oxidase_NM_dom_sf"/>
</dbReference>
<dbReference type="InterPro" id="IPR009075">
    <property type="entry name" value="AcylCo_DH/oxidase_C"/>
</dbReference>
<sequence>MRSQARPGPLDALRALLPGVLAEAAELDHDGAFPSGSVAALREAGLLAAPLATGLGGAGWGLEPLAARDTATALRLVGRASLPLGRLLEGHVNALRLVQRRGAPAAVRLAAEEARAGLLFGVWNTEAPGEAPLTLGADGVLRGRKILCSGAGHVARALVTARDAADPAAPPRMVLAPLAPAERADLSPWTAQGMRASATGAVDFTGLAVGEERVVGSPGDYARQPDFSAGAWRFAAVHCGGAEAVLGHLRDHLRRTGRGGDPHQAARLGTAALAVESARLWVEAAAERAEAPRAAEDPGEGAIAFVNLARLAVERAGLDVLELAARSVGLSAYMRPNPVERVMRDLATYLRQPNPDGALAAAARHVLEAPGHPGDLWD</sequence>
<evidence type="ECO:0000259" key="5">
    <source>
        <dbReference type="Pfam" id="PF00441"/>
    </source>
</evidence>
<evidence type="ECO:0000256" key="2">
    <source>
        <dbReference type="ARBA" id="ARBA00009347"/>
    </source>
</evidence>
<dbReference type="EMBL" id="RCZP01000007">
    <property type="protein sequence ID" value="TPG57717.1"/>
    <property type="molecule type" value="Genomic_DNA"/>
</dbReference>
<organism evidence="6 7">
    <name type="scientific">Muricoccus nepalensis</name>
    <dbReference type="NCBI Taxonomy" id="1854500"/>
    <lineage>
        <taxon>Bacteria</taxon>
        <taxon>Pseudomonadati</taxon>
        <taxon>Pseudomonadota</taxon>
        <taxon>Alphaproteobacteria</taxon>
        <taxon>Acetobacterales</taxon>
        <taxon>Roseomonadaceae</taxon>
        <taxon>Muricoccus</taxon>
    </lineage>
</organism>
<dbReference type="Proteomes" id="UP000317078">
    <property type="component" value="Unassembled WGS sequence"/>
</dbReference>